<evidence type="ECO:0000313" key="3">
    <source>
        <dbReference type="EMBL" id="ACS85670.1"/>
    </source>
</evidence>
<dbReference type="Pfam" id="PF12902">
    <property type="entry name" value="Ferritin-like"/>
    <property type="match status" value="1"/>
</dbReference>
<gene>
    <name evidence="3" type="ordered locus">Dd703_1877</name>
</gene>
<dbReference type="CDD" id="cd00657">
    <property type="entry name" value="Ferritin_like"/>
    <property type="match status" value="1"/>
</dbReference>
<dbReference type="InterPro" id="IPR032710">
    <property type="entry name" value="NTF2-like_dom_sf"/>
</dbReference>
<dbReference type="HOGENOM" id="CLU_525545_0_0_6"/>
<dbReference type="PANTHER" id="PTHR34400">
    <property type="match status" value="1"/>
</dbReference>
<dbReference type="RefSeq" id="WP_012765487.1">
    <property type="nucleotide sequence ID" value="NC_012880.1"/>
</dbReference>
<dbReference type="eggNOG" id="COG3631">
    <property type="taxonomic scope" value="Bacteria"/>
</dbReference>
<name>C6C560_MUSP7</name>
<evidence type="ECO:0000313" key="4">
    <source>
        <dbReference type="Proteomes" id="UP000002734"/>
    </source>
</evidence>
<feature type="domain" description="SnoaL-like" evidence="1">
    <location>
        <begin position="384"/>
        <end position="490"/>
    </location>
</feature>
<dbReference type="InterPro" id="IPR037401">
    <property type="entry name" value="SnoaL-like"/>
</dbReference>
<feature type="domain" description="Iminophenyl-pyruvate dimer synthase" evidence="2">
    <location>
        <begin position="41"/>
        <end position="250"/>
    </location>
</feature>
<dbReference type="Pfam" id="PF12680">
    <property type="entry name" value="SnoaL_2"/>
    <property type="match status" value="1"/>
</dbReference>
<dbReference type="SUPFAM" id="SSF54427">
    <property type="entry name" value="NTF2-like"/>
    <property type="match status" value="1"/>
</dbReference>
<reference evidence="3" key="1">
    <citation type="submission" date="2009-06" db="EMBL/GenBank/DDBJ databases">
        <title>Complete sequence of Dickeya dadantii Ech703.</title>
        <authorList>
            <consortium name="US DOE Joint Genome Institute"/>
            <person name="Lucas S."/>
            <person name="Copeland A."/>
            <person name="Lapidus A."/>
            <person name="Glavina del Rio T."/>
            <person name="Dalin E."/>
            <person name="Tice H."/>
            <person name="Bruce D."/>
            <person name="Goodwin L."/>
            <person name="Pitluck S."/>
            <person name="Chertkov O."/>
            <person name="Brettin T."/>
            <person name="Detter J.C."/>
            <person name="Han C."/>
            <person name="Larimer F."/>
            <person name="Land M."/>
            <person name="Hauser L."/>
            <person name="Kyrpides N."/>
            <person name="Mikhailova N."/>
            <person name="Balakrishnan V."/>
            <person name="Glasner J."/>
            <person name="Perna N.T."/>
        </authorList>
    </citation>
    <scope>NUCLEOTIDE SEQUENCE [LARGE SCALE GENOMIC DNA]</scope>
    <source>
        <strain evidence="3">Ech703</strain>
    </source>
</reference>
<dbReference type="InterPro" id="IPR009078">
    <property type="entry name" value="Ferritin-like_SF"/>
</dbReference>
<dbReference type="EMBL" id="CP001654">
    <property type="protein sequence ID" value="ACS85670.1"/>
    <property type="molecule type" value="Genomic_DNA"/>
</dbReference>
<keyword evidence="4" id="KW-1185">Reference proteome</keyword>
<sequence>MNLNDQNTQQDLETFFRENGYVKLNSHKDLAHELEDIRVLLQQAMALEHALIPPYLTMLYTLDDDMDPRVSEVIHSVVIEEMLHFVLAGNLLNAIGGTPAVNDPHFLPDYPATLPFGIDDLEIQLHPFSQLAVHQAMQVEHPKYVRPEVITSHVCTDMSIGEYYVYIESRLRAAVESFGEKAVFCGDPERQLTTEQFCNGSYGELVQVIDLDSAIKALRTICDQGEGSPHNIWRGSDNDVAHYYRFNEIYCERLYTAGDTIASGPTGDALHIPWDKAVKTHSGSKVSDYPESELRKAVVRFNRRYSELLENLQLALSGRPLKLTPAIMSMASMRDDFRAIVAHPFPGDSEYHAAPTFEYTPPPPPRFQAKSQAVVFANNQATLERLSQAYAAGDLPMALTCLSEQLVWDMTGPVDVPYTGVFYGHEGFSRFWSLMGQTVEFSSEVVEKIFFSENQAMSYGSQQGITRTTRLPYSYDWAIRYEFTDDHRIRLMRNYFNPMKIQAALAGSPQKPRSFINKE</sequence>
<protein>
    <submittedName>
        <fullName evidence="3">Uncharacterized protein</fullName>
    </submittedName>
</protein>
<organism evidence="3 4">
    <name type="scientific">Musicola paradisiaca (strain Ech703)</name>
    <name type="common">Dickeya paradisiaca</name>
    <name type="synonym">Dickeya dadantii</name>
    <dbReference type="NCBI Taxonomy" id="579405"/>
    <lineage>
        <taxon>Bacteria</taxon>
        <taxon>Pseudomonadati</taxon>
        <taxon>Pseudomonadota</taxon>
        <taxon>Gammaproteobacteria</taxon>
        <taxon>Enterobacterales</taxon>
        <taxon>Pectobacteriaceae</taxon>
        <taxon>Musicola</taxon>
    </lineage>
</organism>
<dbReference type="Gene3D" id="1.20.1260.10">
    <property type="match status" value="1"/>
</dbReference>
<dbReference type="InterPro" id="IPR026820">
    <property type="entry name" value="VioB/RebD_dom"/>
</dbReference>
<dbReference type="Proteomes" id="UP000002734">
    <property type="component" value="Chromosome"/>
</dbReference>
<dbReference type="InterPro" id="IPR012347">
    <property type="entry name" value="Ferritin-like"/>
</dbReference>
<dbReference type="Gene3D" id="3.10.450.50">
    <property type="match status" value="1"/>
</dbReference>
<dbReference type="KEGG" id="dda:Dd703_1877"/>
<dbReference type="PANTHER" id="PTHR34400:SF4">
    <property type="entry name" value="MEMBRANE PROTEIN"/>
    <property type="match status" value="1"/>
</dbReference>
<dbReference type="SUPFAM" id="SSF47240">
    <property type="entry name" value="Ferritin-like"/>
    <property type="match status" value="1"/>
</dbReference>
<evidence type="ECO:0000259" key="2">
    <source>
        <dbReference type="Pfam" id="PF12902"/>
    </source>
</evidence>
<evidence type="ECO:0000259" key="1">
    <source>
        <dbReference type="Pfam" id="PF12680"/>
    </source>
</evidence>
<proteinExistence type="predicted"/>
<dbReference type="eggNOG" id="COG1633">
    <property type="taxonomic scope" value="Bacteria"/>
</dbReference>
<dbReference type="AlphaFoldDB" id="C6C560"/>
<accession>C6C560</accession>